<dbReference type="PROSITE" id="PS50850">
    <property type="entry name" value="MFS"/>
    <property type="match status" value="1"/>
</dbReference>
<comment type="catalytic activity">
    <reaction evidence="9">
        <text>L-arginyl-L-alpha-amino acid(out) = L-arginyl-L-alpha-amino acid(in)</text>
        <dbReference type="Rhea" id="RHEA:79371"/>
        <dbReference type="ChEBI" id="CHEBI:84315"/>
    </reaction>
</comment>
<comment type="subcellular location">
    <subcellularLocation>
        <location evidence="1">Membrane</location>
        <topology evidence="1">Multi-pass membrane protein</topology>
    </subcellularLocation>
</comment>
<comment type="catalytic activity">
    <reaction evidence="3">
        <text>L-histidyl-glycine(out) = L-histidyl-glycine(in)</text>
        <dbReference type="Rhea" id="RHEA:79395"/>
        <dbReference type="ChEBI" id="CHEBI:229957"/>
    </reaction>
</comment>
<feature type="transmembrane region" description="Helical" evidence="19">
    <location>
        <begin position="161"/>
        <end position="182"/>
    </location>
</feature>
<feature type="transmembrane region" description="Helical" evidence="19">
    <location>
        <begin position="388"/>
        <end position="411"/>
    </location>
</feature>
<dbReference type="InterPro" id="IPR052187">
    <property type="entry name" value="MFSD1"/>
</dbReference>
<feature type="transmembrane region" description="Helical" evidence="19">
    <location>
        <begin position="331"/>
        <end position="353"/>
    </location>
</feature>
<comment type="catalytic activity">
    <reaction evidence="14">
        <text>L-lysyl-glycine(out) = L-lysyl-glycine(in)</text>
        <dbReference type="Rhea" id="RHEA:79407"/>
        <dbReference type="ChEBI" id="CHEBI:191202"/>
    </reaction>
</comment>
<dbReference type="SUPFAM" id="SSF103473">
    <property type="entry name" value="MFS general substrate transporter"/>
    <property type="match status" value="1"/>
</dbReference>
<feature type="transmembrane region" description="Helical" evidence="19">
    <location>
        <begin position="308"/>
        <end position="324"/>
    </location>
</feature>
<comment type="catalytic activity">
    <reaction evidence="12">
        <text>L-histidyl-L-alpha-amino acid(out) = L-histidyl-L-alpha-amino acid(in)</text>
        <dbReference type="Rhea" id="RHEA:79379"/>
        <dbReference type="ChEBI" id="CHEBI:229964"/>
    </reaction>
</comment>
<evidence type="ECO:0000256" key="4">
    <source>
        <dbReference type="ARBA" id="ARBA00044881"/>
    </source>
</evidence>
<evidence type="ECO:0000256" key="14">
    <source>
        <dbReference type="ARBA" id="ARBA00044924"/>
    </source>
</evidence>
<accession>A0A7S3DLR1</accession>
<comment type="catalytic activity">
    <reaction evidence="5">
        <text>L-alpha-aminoacyl-L-histidine(out) = L-alpha-aminoacyl-L-histidine(in)</text>
        <dbReference type="Rhea" id="RHEA:79375"/>
        <dbReference type="ChEBI" id="CHEBI:229967"/>
    </reaction>
</comment>
<keyword evidence="19" id="KW-0812">Transmembrane</keyword>
<evidence type="ECO:0000256" key="15">
    <source>
        <dbReference type="ARBA" id="ARBA00044985"/>
    </source>
</evidence>
<dbReference type="InterPro" id="IPR036259">
    <property type="entry name" value="MFS_trans_sf"/>
</dbReference>
<comment type="catalytic activity">
    <reaction evidence="6">
        <text>L-lysyl-L-alpha-amino acid(out) = L-lysyl-L-alpha-amino acid(in)</text>
        <dbReference type="Rhea" id="RHEA:79387"/>
        <dbReference type="ChEBI" id="CHEBI:229965"/>
    </reaction>
</comment>
<evidence type="ECO:0000259" key="20">
    <source>
        <dbReference type="PROSITE" id="PS50850"/>
    </source>
</evidence>
<feature type="transmembrane region" description="Helical" evidence="19">
    <location>
        <begin position="126"/>
        <end position="149"/>
    </location>
</feature>
<feature type="domain" description="Major facilitator superfamily (MFS) profile" evidence="20">
    <location>
        <begin position="9"/>
        <end position="451"/>
    </location>
</feature>
<reference evidence="21" key="1">
    <citation type="submission" date="2021-01" db="EMBL/GenBank/DDBJ databases">
        <authorList>
            <person name="Corre E."/>
            <person name="Pelletier E."/>
            <person name="Niang G."/>
            <person name="Scheremetjew M."/>
            <person name="Finn R."/>
            <person name="Kale V."/>
            <person name="Holt S."/>
            <person name="Cochrane G."/>
            <person name="Meng A."/>
            <person name="Brown T."/>
            <person name="Cohen L."/>
        </authorList>
    </citation>
    <scope>NUCLEOTIDE SEQUENCE</scope>
    <source>
        <strain evidence="21">NIES-2562</strain>
    </source>
</reference>
<dbReference type="GO" id="GO:0022857">
    <property type="term" value="F:transmembrane transporter activity"/>
    <property type="evidence" value="ECO:0007669"/>
    <property type="project" value="InterPro"/>
</dbReference>
<feature type="transmembrane region" description="Helical" evidence="19">
    <location>
        <begin position="194"/>
        <end position="219"/>
    </location>
</feature>
<dbReference type="InterPro" id="IPR011701">
    <property type="entry name" value="MFS"/>
</dbReference>
<comment type="catalytic activity">
    <reaction evidence="13">
        <text>L-alanyl-L-lysine(out) = L-alanyl-L-lysine(in)</text>
        <dbReference type="Rhea" id="RHEA:79415"/>
        <dbReference type="ChEBI" id="CHEBI:192470"/>
    </reaction>
</comment>
<dbReference type="InterPro" id="IPR020846">
    <property type="entry name" value="MFS_dom"/>
</dbReference>
<comment type="catalytic activity">
    <reaction evidence="4">
        <text>L-alpha-aminoacyl-L-arginine(out) = L-alpha-aminoacyl-L-arginine(in)</text>
        <dbReference type="Rhea" id="RHEA:79367"/>
        <dbReference type="ChEBI" id="CHEBI:229968"/>
    </reaction>
</comment>
<evidence type="ECO:0000256" key="19">
    <source>
        <dbReference type="SAM" id="Phobius"/>
    </source>
</evidence>
<dbReference type="Pfam" id="PF07690">
    <property type="entry name" value="MFS_1"/>
    <property type="match status" value="1"/>
</dbReference>
<comment type="subunit">
    <text evidence="18">Homodimer. Interacts with lysosomal protein GLMP (via lumenal domain); the interaction starts while both proteins are still in the endoplasmic reticulum and is required for stabilization of MFSD1 in lysosomes but has no direct effect on its targeting to lysosomes or transporter activity.</text>
</comment>
<evidence type="ECO:0000256" key="7">
    <source>
        <dbReference type="ARBA" id="ARBA00044893"/>
    </source>
</evidence>
<feature type="transmembrane region" description="Helical" evidence="19">
    <location>
        <begin position="102"/>
        <end position="120"/>
    </location>
</feature>
<feature type="transmembrane region" description="Helical" evidence="19">
    <location>
        <begin position="359"/>
        <end position="381"/>
    </location>
</feature>
<comment type="catalytic activity">
    <reaction evidence="11">
        <text>L-arginyl-glycine(out) = L-arginyl-glycine(in)</text>
        <dbReference type="Rhea" id="RHEA:79391"/>
        <dbReference type="ChEBI" id="CHEBI:229955"/>
    </reaction>
</comment>
<dbReference type="PANTHER" id="PTHR23512">
    <property type="entry name" value="MAJOR FACILITATOR SUPERFAMILY DOMAIN-CONTAINING PROTEIN 1"/>
    <property type="match status" value="1"/>
</dbReference>
<evidence type="ECO:0000256" key="3">
    <source>
        <dbReference type="ARBA" id="ARBA00044878"/>
    </source>
</evidence>
<name>A0A7S3DLR1_9EUKA</name>
<evidence type="ECO:0000256" key="8">
    <source>
        <dbReference type="ARBA" id="ARBA00044898"/>
    </source>
</evidence>
<proteinExistence type="predicted"/>
<evidence type="ECO:0000256" key="1">
    <source>
        <dbReference type="ARBA" id="ARBA00004141"/>
    </source>
</evidence>
<sequence length="488" mass="52868">MDPKSRAFRYLLLAVTCFLTFGSYYSFDMPSTLETDLRAYFGTPCNYTGLKNSSCVSCAPYVDYCIPMSSENYNVLYLVYAWLNAAMVIPGGMLVDKVGTKICAIIFTTIILVGQSLLSLGVAVRIYGVVIAGRVLFGMGGGSITVVQNAIVSKWFRGNELAVAFGITLTSSRLGSMLNFFFTTTFMHLVEPNGLLKTVIFGAGLCLFSLFCSFLFGILERTADRKGFDPNEAGSVGAKKKRFSPAMIKTFPKSYWILAVVLVTFYNVVFPFIADAPEFIKEKYYDCGSDRTPCNSSVQFDASVISGTPYYFSAVFSPFMGAIVDKFGKRGWMTVVGSCLSLVVFLLAGFTLVSPVVPMIILGLSYTVSAAAIWPSIPLLVQPKAVGTAIGIATSLQMVGIGLCNILVGQIQDQFATPENPYFNSMILFMVNGVISIVLAIALVGVDYKSGKILHRNKKDALAAKEKEEVVAAAPSINESDPLLASKE</sequence>
<feature type="transmembrane region" description="Helical" evidence="19">
    <location>
        <begin position="77"/>
        <end position="95"/>
    </location>
</feature>
<feature type="transmembrane region" description="Helical" evidence="19">
    <location>
        <begin position="7"/>
        <end position="27"/>
    </location>
</feature>
<dbReference type="GO" id="GO:0016020">
    <property type="term" value="C:membrane"/>
    <property type="evidence" value="ECO:0007669"/>
    <property type="project" value="UniProtKB-SubCell"/>
</dbReference>
<dbReference type="PANTHER" id="PTHR23512:SF5">
    <property type="entry name" value="MAJOR FACILITATOR SUPERFAMILY DOMAIN-CONTAINING PROTEIN 1"/>
    <property type="match status" value="1"/>
</dbReference>
<dbReference type="Gene3D" id="1.20.1250.20">
    <property type="entry name" value="MFS general substrate transporter like domains"/>
    <property type="match status" value="2"/>
</dbReference>
<comment type="catalytic activity">
    <reaction evidence="2">
        <text>L-lysyl-L-alanine(out) = L-lysyl-L-alanine(in)</text>
        <dbReference type="Rhea" id="RHEA:79399"/>
        <dbReference type="ChEBI" id="CHEBI:229954"/>
    </reaction>
</comment>
<evidence type="ECO:0000256" key="17">
    <source>
        <dbReference type="ARBA" id="ARBA00045709"/>
    </source>
</evidence>
<comment type="catalytic activity">
    <reaction evidence="10">
        <text>L-lysyl-L-lysine(out) = L-lysyl-L-lysine(in)</text>
        <dbReference type="Rhea" id="RHEA:79403"/>
        <dbReference type="ChEBI" id="CHEBI:229956"/>
    </reaction>
</comment>
<gene>
    <name evidence="21" type="ORF">PBIL07802_LOCUS24011</name>
</gene>
<evidence type="ECO:0000313" key="21">
    <source>
        <dbReference type="EMBL" id="CAE0261718.1"/>
    </source>
</evidence>
<evidence type="ECO:0000256" key="12">
    <source>
        <dbReference type="ARBA" id="ARBA00044912"/>
    </source>
</evidence>
<feature type="transmembrane region" description="Helical" evidence="19">
    <location>
        <begin position="423"/>
        <end position="446"/>
    </location>
</feature>
<organism evidence="21">
    <name type="scientific">Palpitomonas bilix</name>
    <dbReference type="NCBI Taxonomy" id="652834"/>
    <lineage>
        <taxon>Eukaryota</taxon>
        <taxon>Eukaryota incertae sedis</taxon>
    </lineage>
</organism>
<evidence type="ECO:0000256" key="5">
    <source>
        <dbReference type="ARBA" id="ARBA00044884"/>
    </source>
</evidence>
<evidence type="ECO:0000256" key="9">
    <source>
        <dbReference type="ARBA" id="ARBA00044899"/>
    </source>
</evidence>
<evidence type="ECO:0000256" key="6">
    <source>
        <dbReference type="ARBA" id="ARBA00044891"/>
    </source>
</evidence>
<evidence type="ECO:0000256" key="16">
    <source>
        <dbReference type="ARBA" id="ARBA00045018"/>
    </source>
</evidence>
<evidence type="ECO:0000256" key="10">
    <source>
        <dbReference type="ARBA" id="ARBA00044900"/>
    </source>
</evidence>
<evidence type="ECO:0000256" key="2">
    <source>
        <dbReference type="ARBA" id="ARBA00044876"/>
    </source>
</evidence>
<comment type="function">
    <text evidence="17">Lysosomal dipeptide uniporter that selectively exports lysine, arginine or histidine-containing dipeptides with a net positive charge from the lysosome lumen into the cytosol. Could play a role in a specific type of protein O-glycosylation indirectly regulating macrophages migration and tissue invasion. Also essential for liver homeostasis.</text>
</comment>
<keyword evidence="19" id="KW-1133">Transmembrane helix</keyword>
<feature type="transmembrane region" description="Helical" evidence="19">
    <location>
        <begin position="255"/>
        <end position="274"/>
    </location>
</feature>
<protein>
    <recommendedName>
        <fullName evidence="15">Lysosomal dipeptide transporter MFSD1</fullName>
    </recommendedName>
    <alternativeName>
        <fullName evidence="16">Major facilitator superfamily domain-containing protein 1</fullName>
    </alternativeName>
</protein>
<dbReference type="EMBL" id="HBIB01036881">
    <property type="protein sequence ID" value="CAE0261718.1"/>
    <property type="molecule type" value="Transcribed_RNA"/>
</dbReference>
<comment type="catalytic activity">
    <reaction evidence="7">
        <text>L-alpha-aminoacyl-L-lysine(out) = L-alpha-aminoacyl-L-lysine(in)</text>
        <dbReference type="Rhea" id="RHEA:79383"/>
        <dbReference type="ChEBI" id="CHEBI:229966"/>
    </reaction>
</comment>
<comment type="catalytic activity">
    <reaction evidence="8">
        <text>L-aspartyl-L-lysine(out) = L-aspartyl-L-lysine(in)</text>
        <dbReference type="Rhea" id="RHEA:79411"/>
        <dbReference type="ChEBI" id="CHEBI:229953"/>
    </reaction>
</comment>
<evidence type="ECO:0000256" key="18">
    <source>
        <dbReference type="ARBA" id="ARBA00046376"/>
    </source>
</evidence>
<keyword evidence="19" id="KW-0472">Membrane</keyword>
<evidence type="ECO:0000256" key="13">
    <source>
        <dbReference type="ARBA" id="ARBA00044919"/>
    </source>
</evidence>
<evidence type="ECO:0000256" key="11">
    <source>
        <dbReference type="ARBA" id="ARBA00044903"/>
    </source>
</evidence>
<dbReference type="AlphaFoldDB" id="A0A7S3DLR1"/>